<name>A0A542Z8P5_9MICO</name>
<comment type="caution">
    <text evidence="3">The sequence shown here is derived from an EMBL/GenBank/DDBJ whole genome shotgun (WGS) entry which is preliminary data.</text>
</comment>
<sequence length="100" mass="10553">MAATPYDETGTAGPALDSQPSPATKAELEQDIALTRAQLGETVEALTERLDVKSRAQAGVSRGLARARDAARTHVVPTAALAATAVASMTGLVVWRRRRR</sequence>
<keyword evidence="2" id="KW-0472">Membrane</keyword>
<feature type="transmembrane region" description="Helical" evidence="2">
    <location>
        <begin position="75"/>
        <end position="95"/>
    </location>
</feature>
<evidence type="ECO:0000256" key="1">
    <source>
        <dbReference type="SAM" id="MobiDB-lite"/>
    </source>
</evidence>
<keyword evidence="2" id="KW-0812">Transmembrane</keyword>
<accession>A0A542Z8P5</accession>
<evidence type="ECO:0000313" key="4">
    <source>
        <dbReference type="Proteomes" id="UP000319514"/>
    </source>
</evidence>
<dbReference type="Pfam" id="PF12277">
    <property type="entry name" value="DUF3618"/>
    <property type="match status" value="1"/>
</dbReference>
<dbReference type="AlphaFoldDB" id="A0A542Z8P5"/>
<feature type="region of interest" description="Disordered" evidence="1">
    <location>
        <begin position="1"/>
        <end position="27"/>
    </location>
</feature>
<keyword evidence="4" id="KW-1185">Reference proteome</keyword>
<organism evidence="3 4">
    <name type="scientific">Oryzihumus leptocrescens</name>
    <dbReference type="NCBI Taxonomy" id="297536"/>
    <lineage>
        <taxon>Bacteria</taxon>
        <taxon>Bacillati</taxon>
        <taxon>Actinomycetota</taxon>
        <taxon>Actinomycetes</taxon>
        <taxon>Micrococcales</taxon>
        <taxon>Intrasporangiaceae</taxon>
        <taxon>Oryzihumus</taxon>
    </lineage>
</organism>
<dbReference type="OrthoDB" id="4277458at2"/>
<proteinExistence type="predicted"/>
<dbReference type="Proteomes" id="UP000319514">
    <property type="component" value="Unassembled WGS sequence"/>
</dbReference>
<dbReference type="EMBL" id="VFOQ01000002">
    <property type="protein sequence ID" value="TQL56717.1"/>
    <property type="molecule type" value="Genomic_DNA"/>
</dbReference>
<dbReference type="InterPro" id="IPR022062">
    <property type="entry name" value="DUF3618"/>
</dbReference>
<gene>
    <name evidence="3" type="ORF">FB474_3478</name>
</gene>
<dbReference type="RefSeq" id="WP_141790106.1">
    <property type="nucleotide sequence ID" value="NZ_BAAAKX010000008.1"/>
</dbReference>
<evidence type="ECO:0000313" key="3">
    <source>
        <dbReference type="EMBL" id="TQL56717.1"/>
    </source>
</evidence>
<evidence type="ECO:0000256" key="2">
    <source>
        <dbReference type="SAM" id="Phobius"/>
    </source>
</evidence>
<keyword evidence="2" id="KW-1133">Transmembrane helix</keyword>
<protein>
    <submittedName>
        <fullName evidence="3">Uncharacterized protein DUF3618</fullName>
    </submittedName>
</protein>
<reference evidence="3 4" key="1">
    <citation type="submission" date="2019-06" db="EMBL/GenBank/DDBJ databases">
        <title>Sequencing the genomes of 1000 actinobacteria strains.</title>
        <authorList>
            <person name="Klenk H.-P."/>
        </authorList>
    </citation>
    <scope>NUCLEOTIDE SEQUENCE [LARGE SCALE GENOMIC DNA]</scope>
    <source>
        <strain evidence="3 4">DSM 18082</strain>
    </source>
</reference>